<keyword evidence="4 6" id="KW-0698">rRNA processing</keyword>
<protein>
    <recommendedName>
        <fullName evidence="6">rRNA biogenesis protein RRP36</fullName>
    </recommendedName>
</protein>
<keyword evidence="5 6" id="KW-0539">Nucleus</keyword>
<dbReference type="GO" id="GO:0005730">
    <property type="term" value="C:nucleolus"/>
    <property type="evidence" value="ECO:0007669"/>
    <property type="project" value="UniProtKB-SubCell"/>
</dbReference>
<dbReference type="GO" id="GO:0000462">
    <property type="term" value="P:maturation of SSU-rRNA from tricistronic rRNA transcript (SSU-rRNA, 5.8S rRNA, LSU-rRNA)"/>
    <property type="evidence" value="ECO:0007669"/>
    <property type="project" value="TreeGrafter"/>
</dbReference>
<evidence type="ECO:0000256" key="7">
    <source>
        <dbReference type="SAM" id="Coils"/>
    </source>
</evidence>
<feature type="coiled-coil region" evidence="7">
    <location>
        <begin position="135"/>
        <end position="165"/>
    </location>
</feature>
<evidence type="ECO:0000256" key="8">
    <source>
        <dbReference type="SAM" id="MobiDB-lite"/>
    </source>
</evidence>
<comment type="subunit">
    <text evidence="6">Associates with 90S and pre-40S pre-ribosomal particles.</text>
</comment>
<dbReference type="InterPro" id="IPR009292">
    <property type="entry name" value="RRP36"/>
</dbReference>
<dbReference type="RefSeq" id="XP_025833830.1">
    <property type="nucleotide sequence ID" value="XM_025978045.1"/>
</dbReference>
<dbReference type="GeneID" id="108742644"/>
<name>A0A7F5RD11_AGRPL</name>
<evidence type="ECO:0000256" key="5">
    <source>
        <dbReference type="ARBA" id="ARBA00023242"/>
    </source>
</evidence>
<evidence type="ECO:0000256" key="4">
    <source>
        <dbReference type="ARBA" id="ARBA00022552"/>
    </source>
</evidence>
<keyword evidence="9" id="KW-1185">Reference proteome</keyword>
<evidence type="ECO:0000256" key="6">
    <source>
        <dbReference type="RuleBase" id="RU368027"/>
    </source>
</evidence>
<gene>
    <name evidence="10 11" type="primary">LOC108742644</name>
</gene>
<sequence>MDDLTQLDDERRTKLHQKLSTMSFEDLLQLKKTIGTKLLNESVLGNSVKKLRRSFKRSNKNCPREISSKKKISLQTTNAISTTRPQPRDPRFDSLCGKYDDKKFKQNYKFIFNIKMKEMKHLQREFENEENPDRKMKIKRLLQRLANQIHEHEQQEAQSKEVQELLMNGFKPVFKKKSDVRLEQAIEKYGELKNSNRMKKYMERKSKKIKKKEQKNKPPIL</sequence>
<dbReference type="RefSeq" id="XP_025833831.1">
    <property type="nucleotide sequence ID" value="XM_025978046.1"/>
</dbReference>
<dbReference type="Pfam" id="PF06102">
    <property type="entry name" value="RRP36"/>
    <property type="match status" value="1"/>
</dbReference>
<dbReference type="OrthoDB" id="448446at2759"/>
<dbReference type="PANTHER" id="PTHR21738:SF0">
    <property type="entry name" value="RIBOSOMAL RNA PROCESSING PROTEIN 36 HOMOLOG"/>
    <property type="match status" value="1"/>
</dbReference>
<evidence type="ECO:0000313" key="10">
    <source>
        <dbReference type="RefSeq" id="XP_025833830.1"/>
    </source>
</evidence>
<comment type="function">
    <text evidence="6">Component of the 90S pre-ribosome involved in the maturation of rRNAs. Required for early cleavages of the pre-RNAs in the 40S ribosomal subunit maturation pathway.</text>
</comment>
<feature type="region of interest" description="Disordered" evidence="8">
    <location>
        <begin position="197"/>
        <end position="221"/>
    </location>
</feature>
<comment type="similarity">
    <text evidence="2 6">Belongs to the RRP36 family.</text>
</comment>
<evidence type="ECO:0000256" key="2">
    <source>
        <dbReference type="ARBA" id="ARBA00009418"/>
    </source>
</evidence>
<evidence type="ECO:0000313" key="11">
    <source>
        <dbReference type="RefSeq" id="XP_025833831.1"/>
    </source>
</evidence>
<proteinExistence type="inferred from homology"/>
<comment type="subcellular location">
    <subcellularLocation>
        <location evidence="1 6">Nucleus</location>
        <location evidence="1 6">Nucleolus</location>
    </subcellularLocation>
</comment>
<dbReference type="GO" id="GO:0030686">
    <property type="term" value="C:90S preribosome"/>
    <property type="evidence" value="ECO:0007669"/>
    <property type="project" value="TreeGrafter"/>
</dbReference>
<keyword evidence="3 6" id="KW-0690">Ribosome biogenesis</keyword>
<accession>A0A7F5RD11</accession>
<reference evidence="10 11" key="1">
    <citation type="submission" date="2025-04" db="UniProtKB">
        <authorList>
            <consortium name="RefSeq"/>
        </authorList>
    </citation>
    <scope>IDENTIFICATION</scope>
    <source>
        <tissue evidence="10 11">Entire body</tissue>
    </source>
</reference>
<dbReference type="PANTHER" id="PTHR21738">
    <property type="entry name" value="RIBOSOMAL RNA PROCESSING PROTEIN 36 HOMOLOG"/>
    <property type="match status" value="1"/>
</dbReference>
<evidence type="ECO:0000256" key="3">
    <source>
        <dbReference type="ARBA" id="ARBA00022517"/>
    </source>
</evidence>
<evidence type="ECO:0000256" key="1">
    <source>
        <dbReference type="ARBA" id="ARBA00004604"/>
    </source>
</evidence>
<dbReference type="AlphaFoldDB" id="A0A7F5RD11"/>
<keyword evidence="6" id="KW-0687">Ribonucleoprotein</keyword>
<dbReference type="KEGG" id="apln:108742644"/>
<keyword evidence="7" id="KW-0175">Coiled coil</keyword>
<organism evidence="9 10">
    <name type="scientific">Agrilus planipennis</name>
    <name type="common">Emerald ash borer</name>
    <name type="synonym">Agrilus marcopoli</name>
    <dbReference type="NCBI Taxonomy" id="224129"/>
    <lineage>
        <taxon>Eukaryota</taxon>
        <taxon>Metazoa</taxon>
        <taxon>Ecdysozoa</taxon>
        <taxon>Arthropoda</taxon>
        <taxon>Hexapoda</taxon>
        <taxon>Insecta</taxon>
        <taxon>Pterygota</taxon>
        <taxon>Neoptera</taxon>
        <taxon>Endopterygota</taxon>
        <taxon>Coleoptera</taxon>
        <taxon>Polyphaga</taxon>
        <taxon>Elateriformia</taxon>
        <taxon>Buprestoidea</taxon>
        <taxon>Buprestidae</taxon>
        <taxon>Agrilinae</taxon>
        <taxon>Agrilus</taxon>
    </lineage>
</organism>
<evidence type="ECO:0000313" key="9">
    <source>
        <dbReference type="Proteomes" id="UP000192223"/>
    </source>
</evidence>
<dbReference type="Proteomes" id="UP000192223">
    <property type="component" value="Unplaced"/>
</dbReference>
<feature type="compositionally biased region" description="Basic residues" evidence="8">
    <location>
        <begin position="205"/>
        <end position="214"/>
    </location>
</feature>